<dbReference type="PANTHER" id="PTHR42939">
    <property type="entry name" value="ABC TRANSPORTER ATP-BINDING PROTEIN ALBC-RELATED"/>
    <property type="match status" value="1"/>
</dbReference>
<dbReference type="InterPro" id="IPR017871">
    <property type="entry name" value="ABC_transporter-like_CS"/>
</dbReference>
<name>A0A6S6R1G7_9FIRM</name>
<keyword evidence="1" id="KW-0547">Nucleotide-binding</keyword>
<dbReference type="InterPro" id="IPR003593">
    <property type="entry name" value="AAA+_ATPase"/>
</dbReference>
<dbReference type="Pfam" id="PF00005">
    <property type="entry name" value="ABC_tran"/>
    <property type="match status" value="1"/>
</dbReference>
<protein>
    <submittedName>
        <fullName evidence="1">ABC transporter ATP-binding protein</fullName>
    </submittedName>
</protein>
<dbReference type="SUPFAM" id="SSF52540">
    <property type="entry name" value="P-loop containing nucleoside triphosphate hydrolases"/>
    <property type="match status" value="1"/>
</dbReference>
<proteinExistence type="predicted"/>
<dbReference type="KEGG" id="acel:acsn021_27480"/>
<evidence type="ECO:0000313" key="1">
    <source>
        <dbReference type="EMBL" id="BCJ95179.1"/>
    </source>
</evidence>
<evidence type="ECO:0000313" key="2">
    <source>
        <dbReference type="Proteomes" id="UP000515561"/>
    </source>
</evidence>
<dbReference type="PROSITE" id="PS50893">
    <property type="entry name" value="ABC_TRANSPORTER_2"/>
    <property type="match status" value="1"/>
</dbReference>
<dbReference type="InterPro" id="IPR003439">
    <property type="entry name" value="ABC_transporter-like_ATP-bd"/>
</dbReference>
<sequence>MIEVRNVTKRYGKFLANDNLSFTVNPGEISILAGPNGAGKSTIIKSIAGLLRFEGEILINGKRNKSVEAKKTLGYIPEFPALYDMLTIWEHMEFIGRAYSLSDWKERAEGLFDRFELADKKKKLGNELSKGMQQKVSICCGLLPNPQVLLFDEPLVGLDPHAIKELKALLVEIKRQGAAILLSTHMLDSVSEFWDSTNIMMNGKFAARRTREEVAGSGEDLEKLFFEITESVKEKENKVGV</sequence>
<dbReference type="Proteomes" id="UP000515561">
    <property type="component" value="Chromosome"/>
</dbReference>
<accession>A0A6S6R1G7</accession>
<organism evidence="1 2">
    <name type="scientific">Anaerocolumna cellulosilytica</name>
    <dbReference type="NCBI Taxonomy" id="433286"/>
    <lineage>
        <taxon>Bacteria</taxon>
        <taxon>Bacillati</taxon>
        <taxon>Bacillota</taxon>
        <taxon>Clostridia</taxon>
        <taxon>Lachnospirales</taxon>
        <taxon>Lachnospiraceae</taxon>
        <taxon>Anaerocolumna</taxon>
    </lineage>
</organism>
<dbReference type="GO" id="GO:0005524">
    <property type="term" value="F:ATP binding"/>
    <property type="evidence" value="ECO:0007669"/>
    <property type="project" value="UniProtKB-KW"/>
</dbReference>
<dbReference type="InterPro" id="IPR051782">
    <property type="entry name" value="ABC_Transporter_VariousFunc"/>
</dbReference>
<dbReference type="Gene3D" id="3.40.50.300">
    <property type="entry name" value="P-loop containing nucleotide triphosphate hydrolases"/>
    <property type="match status" value="1"/>
</dbReference>
<dbReference type="SMART" id="SM00382">
    <property type="entry name" value="AAA"/>
    <property type="match status" value="1"/>
</dbReference>
<dbReference type="RefSeq" id="WP_184095919.1">
    <property type="nucleotide sequence ID" value="NZ_AP023367.1"/>
</dbReference>
<keyword evidence="1" id="KW-0067">ATP-binding</keyword>
<dbReference type="AlphaFoldDB" id="A0A6S6R1G7"/>
<dbReference type="GO" id="GO:0016887">
    <property type="term" value="F:ATP hydrolysis activity"/>
    <property type="evidence" value="ECO:0007669"/>
    <property type="project" value="InterPro"/>
</dbReference>
<dbReference type="InterPro" id="IPR027417">
    <property type="entry name" value="P-loop_NTPase"/>
</dbReference>
<dbReference type="CDD" id="cd03230">
    <property type="entry name" value="ABC_DR_subfamily_A"/>
    <property type="match status" value="1"/>
</dbReference>
<keyword evidence="2" id="KW-1185">Reference proteome</keyword>
<gene>
    <name evidence="1" type="ORF">acsn021_27480</name>
</gene>
<dbReference type="EMBL" id="AP023367">
    <property type="protein sequence ID" value="BCJ95179.1"/>
    <property type="molecule type" value="Genomic_DNA"/>
</dbReference>
<dbReference type="PANTHER" id="PTHR42939:SF1">
    <property type="entry name" value="ABC TRANSPORTER ATP-BINDING PROTEIN ALBC-RELATED"/>
    <property type="match status" value="1"/>
</dbReference>
<dbReference type="PROSITE" id="PS00211">
    <property type="entry name" value="ABC_TRANSPORTER_1"/>
    <property type="match status" value="1"/>
</dbReference>
<reference evidence="1 2" key="1">
    <citation type="journal article" date="2016" name="Int. J. Syst. Evol. Microbiol.">
        <title>Descriptions of Anaerotaenia torta gen. nov., sp. nov. and Anaerocolumna cellulosilytica gen. nov., sp. nov. isolated from a methanogenic reactor of cattle waste.</title>
        <authorList>
            <person name="Uek A."/>
            <person name="Ohtaki Y."/>
            <person name="Kaku N."/>
            <person name="Ueki K."/>
        </authorList>
    </citation>
    <scope>NUCLEOTIDE SEQUENCE [LARGE SCALE GENOMIC DNA]</scope>
    <source>
        <strain evidence="1 2">SN021</strain>
    </source>
</reference>